<feature type="compositionally biased region" description="Polar residues" evidence="1">
    <location>
        <begin position="203"/>
        <end position="212"/>
    </location>
</feature>
<feature type="compositionally biased region" description="Low complexity" evidence="1">
    <location>
        <begin position="58"/>
        <end position="85"/>
    </location>
</feature>
<feature type="domain" description="CBF1-interacting co-repressor CIR N-terminal" evidence="2">
    <location>
        <begin position="11"/>
        <end position="47"/>
    </location>
</feature>
<reference evidence="4" key="1">
    <citation type="journal article" date="2014" name="Proc. Natl. Acad. Sci. U.S.A.">
        <title>Extensive sampling of basidiomycete genomes demonstrates inadequacy of the white-rot/brown-rot paradigm for wood decay fungi.</title>
        <authorList>
            <person name="Riley R."/>
            <person name="Salamov A.A."/>
            <person name="Brown D.W."/>
            <person name="Nagy L.G."/>
            <person name="Floudas D."/>
            <person name="Held B.W."/>
            <person name="Levasseur A."/>
            <person name="Lombard V."/>
            <person name="Morin E."/>
            <person name="Otillar R."/>
            <person name="Lindquist E.A."/>
            <person name="Sun H."/>
            <person name="LaButti K.M."/>
            <person name="Schmutz J."/>
            <person name="Jabbour D."/>
            <person name="Luo H."/>
            <person name="Baker S.E."/>
            <person name="Pisabarro A.G."/>
            <person name="Walton J.D."/>
            <person name="Blanchette R.A."/>
            <person name="Henrissat B."/>
            <person name="Martin F."/>
            <person name="Cullen D."/>
            <person name="Hibbett D.S."/>
            <person name="Grigoriev I.V."/>
        </authorList>
    </citation>
    <scope>NUCLEOTIDE SEQUENCE [LARGE SCALE GENOMIC DNA]</scope>
    <source>
        <strain evidence="4">FD-172 SS1</strain>
    </source>
</reference>
<feature type="compositionally biased region" description="Basic and acidic residues" evidence="1">
    <location>
        <begin position="15"/>
        <end position="54"/>
    </location>
</feature>
<feature type="compositionally biased region" description="Basic residues" evidence="1">
    <location>
        <begin position="1"/>
        <end position="13"/>
    </location>
</feature>
<proteinExistence type="predicted"/>
<feature type="region of interest" description="Disordered" evidence="1">
    <location>
        <begin position="118"/>
        <end position="212"/>
    </location>
</feature>
<dbReference type="Proteomes" id="UP000027195">
    <property type="component" value="Unassembled WGS sequence"/>
</dbReference>
<keyword evidence="4" id="KW-1185">Reference proteome</keyword>
<sequence>MGKLNIAHHKSYHPYRADNIERVRRDEEEQRQKEAKEEGRMMLADSEARIDLLRQRIGAGPSKRSRRSPSPSSAIAIPPAPAASSVSLTDTSGHINFFALPPAEHNAAVARLLAKAKDVPKDAGDKGTPLAPSASDMNPWYADSELRSGREREKTERMGGEERRLQSAQTFLRSSPIYQLPPSPPRPHPPPTILHTRTPIPAPTSSPQRLQK</sequence>
<dbReference type="STRING" id="930990.A0A067LXK6"/>
<dbReference type="EMBL" id="KL198095">
    <property type="protein sequence ID" value="KDQ08123.1"/>
    <property type="molecule type" value="Genomic_DNA"/>
</dbReference>
<protein>
    <recommendedName>
        <fullName evidence="2">CBF1-interacting co-repressor CIR N-terminal domain-containing protein</fullName>
    </recommendedName>
</protein>
<name>A0A067LXK6_BOTB1</name>
<feature type="compositionally biased region" description="Polar residues" evidence="1">
    <location>
        <begin position="166"/>
        <end position="177"/>
    </location>
</feature>
<evidence type="ECO:0000259" key="2">
    <source>
        <dbReference type="SMART" id="SM01083"/>
    </source>
</evidence>
<dbReference type="InterPro" id="IPR019339">
    <property type="entry name" value="CIR_N_dom"/>
</dbReference>
<evidence type="ECO:0000256" key="1">
    <source>
        <dbReference type="SAM" id="MobiDB-lite"/>
    </source>
</evidence>
<feature type="region of interest" description="Disordered" evidence="1">
    <location>
        <begin position="1"/>
        <end position="88"/>
    </location>
</feature>
<dbReference type="AlphaFoldDB" id="A0A067LXK6"/>
<dbReference type="InterPro" id="IPR039875">
    <property type="entry name" value="LENG1-like"/>
</dbReference>
<evidence type="ECO:0000313" key="4">
    <source>
        <dbReference type="Proteomes" id="UP000027195"/>
    </source>
</evidence>
<accession>A0A067LXK6</accession>
<dbReference type="SMART" id="SM01083">
    <property type="entry name" value="Cir_N"/>
    <property type="match status" value="1"/>
</dbReference>
<dbReference type="HOGENOM" id="CLU_090410_1_0_1"/>
<feature type="compositionally biased region" description="Basic and acidic residues" evidence="1">
    <location>
        <begin position="144"/>
        <end position="165"/>
    </location>
</feature>
<evidence type="ECO:0000313" key="3">
    <source>
        <dbReference type="EMBL" id="KDQ08123.1"/>
    </source>
</evidence>
<feature type="compositionally biased region" description="Pro residues" evidence="1">
    <location>
        <begin position="179"/>
        <end position="192"/>
    </location>
</feature>
<dbReference type="PANTHER" id="PTHR22093">
    <property type="entry name" value="LEUKOCYTE RECEPTOR CLUSTER LRC MEMBER 1"/>
    <property type="match status" value="1"/>
</dbReference>
<dbReference type="Pfam" id="PF10197">
    <property type="entry name" value="Cir_N"/>
    <property type="match status" value="1"/>
</dbReference>
<dbReference type="InParanoid" id="A0A067LXK6"/>
<gene>
    <name evidence="3" type="ORF">BOTBODRAFT_584685</name>
</gene>
<dbReference type="OrthoDB" id="2159131at2759"/>
<organism evidence="3 4">
    <name type="scientific">Botryobasidium botryosum (strain FD-172 SS1)</name>
    <dbReference type="NCBI Taxonomy" id="930990"/>
    <lineage>
        <taxon>Eukaryota</taxon>
        <taxon>Fungi</taxon>
        <taxon>Dikarya</taxon>
        <taxon>Basidiomycota</taxon>
        <taxon>Agaricomycotina</taxon>
        <taxon>Agaricomycetes</taxon>
        <taxon>Cantharellales</taxon>
        <taxon>Botryobasidiaceae</taxon>
        <taxon>Botryobasidium</taxon>
    </lineage>
</organism>
<dbReference type="PANTHER" id="PTHR22093:SF0">
    <property type="entry name" value="LEUKOCYTE RECEPTOR CLUSTER MEMBER 1"/>
    <property type="match status" value="1"/>
</dbReference>